<dbReference type="InterPro" id="IPR005225">
    <property type="entry name" value="Small_GTP-bd"/>
</dbReference>
<accession>A0A095A650</accession>
<dbReference type="InterPro" id="IPR050305">
    <property type="entry name" value="Small_GTPase_Rab"/>
</dbReference>
<comment type="similarity">
    <text evidence="1">Belongs to the small GTPase superfamily. Rab family.</text>
</comment>
<evidence type="ECO:0000256" key="1">
    <source>
        <dbReference type="ARBA" id="ARBA00006270"/>
    </source>
</evidence>
<dbReference type="SUPFAM" id="SSF52540">
    <property type="entry name" value="P-loop containing nucleoside triphosphate hydrolases"/>
    <property type="match status" value="1"/>
</dbReference>
<dbReference type="Pfam" id="PF00071">
    <property type="entry name" value="Ras"/>
    <property type="match status" value="1"/>
</dbReference>
<protein>
    <submittedName>
        <fullName evidence="6">Ras-related protein Rab-3C</fullName>
    </submittedName>
</protein>
<dbReference type="SMART" id="SM00175">
    <property type="entry name" value="RAB"/>
    <property type="match status" value="1"/>
</dbReference>
<evidence type="ECO:0000313" key="6">
    <source>
        <dbReference type="EMBL" id="KGB41134.1"/>
    </source>
</evidence>
<name>A0A095A650_SCHHA</name>
<reference evidence="6" key="1">
    <citation type="journal article" date="2012" name="Nat. Genet.">
        <title>Whole-genome sequence of Schistosoma haematobium.</title>
        <authorList>
            <person name="Young N.D."/>
            <person name="Jex A.R."/>
            <person name="Li B."/>
            <person name="Liu S."/>
            <person name="Yang L."/>
            <person name="Xiong Z."/>
            <person name="Li Y."/>
            <person name="Cantacessi C."/>
            <person name="Hall R.S."/>
            <person name="Xu X."/>
            <person name="Chen F."/>
            <person name="Wu X."/>
            <person name="Zerlotini A."/>
            <person name="Oliveira G."/>
            <person name="Hofmann A."/>
            <person name="Zhang G."/>
            <person name="Fang X."/>
            <person name="Kang Y."/>
            <person name="Campbell B.E."/>
            <person name="Loukas A."/>
            <person name="Ranganathan S."/>
            <person name="Rollinson D."/>
            <person name="Rinaldi G."/>
            <person name="Brindley P.J."/>
            <person name="Yang H."/>
            <person name="Wang J."/>
            <person name="Wang J."/>
            <person name="Gasser R.B."/>
        </authorList>
    </citation>
    <scope>NUCLEOTIDE SEQUENCE [LARGE SCALE GENOMIC DNA]</scope>
</reference>
<dbReference type="PRINTS" id="PR00449">
    <property type="entry name" value="RASTRNSFRMNG"/>
</dbReference>
<dbReference type="Gene3D" id="3.40.50.300">
    <property type="entry name" value="P-loop containing nucleotide triphosphate hydrolases"/>
    <property type="match status" value="1"/>
</dbReference>
<dbReference type="NCBIfam" id="TIGR00231">
    <property type="entry name" value="small_GTP"/>
    <property type="match status" value="1"/>
</dbReference>
<dbReference type="PANTHER" id="PTHR47980">
    <property type="entry name" value="LD44762P"/>
    <property type="match status" value="1"/>
</dbReference>
<dbReference type="STRING" id="6185.A0A095A650"/>
<dbReference type="InterPro" id="IPR027417">
    <property type="entry name" value="P-loop_NTPase"/>
</dbReference>
<keyword evidence="5" id="KW-0636">Prenylation</keyword>
<dbReference type="AlphaFoldDB" id="A0A095A650"/>
<sequence>MTIGRKALGERGKIFEEVKFQSTMPSICVVHQIAAWFDVLPRHKQDTAGQERYRTITTAYYRGAMGFILMYDITNEESFNAVQDWVTQIKTYSWDNAQVVLVGNKCDLVDDRVVSVDRGRHLAHQLGNRLTDKPQQQQQNQQGQCQC</sequence>
<dbReference type="InterPro" id="IPR001806">
    <property type="entry name" value="Small_GTPase"/>
</dbReference>
<proteinExistence type="inferred from homology"/>
<keyword evidence="2" id="KW-0547">Nucleotide-binding</keyword>
<dbReference type="GO" id="GO:0005525">
    <property type="term" value="F:GTP binding"/>
    <property type="evidence" value="ECO:0007669"/>
    <property type="project" value="UniProtKB-KW"/>
</dbReference>
<evidence type="ECO:0000256" key="3">
    <source>
        <dbReference type="ARBA" id="ARBA00023134"/>
    </source>
</evidence>
<dbReference type="EMBL" id="KL251730">
    <property type="protein sequence ID" value="KGB41134.1"/>
    <property type="molecule type" value="Genomic_DNA"/>
</dbReference>
<dbReference type="PROSITE" id="PS51419">
    <property type="entry name" value="RAB"/>
    <property type="match status" value="1"/>
</dbReference>
<keyword evidence="4" id="KW-0449">Lipoprotein</keyword>
<dbReference type="SMART" id="SM00173">
    <property type="entry name" value="RAS"/>
    <property type="match status" value="1"/>
</dbReference>
<keyword evidence="3" id="KW-0342">GTP-binding</keyword>
<dbReference type="PROSITE" id="PS51421">
    <property type="entry name" value="RAS"/>
    <property type="match status" value="1"/>
</dbReference>
<evidence type="ECO:0000256" key="5">
    <source>
        <dbReference type="ARBA" id="ARBA00023289"/>
    </source>
</evidence>
<gene>
    <name evidence="6" type="ORF">MS3_09634</name>
</gene>
<dbReference type="FunFam" id="3.40.50.300:FF:001447">
    <property type="entry name" value="Ras-related protein Rab-1B"/>
    <property type="match status" value="1"/>
</dbReference>
<organism evidence="6">
    <name type="scientific">Schistosoma haematobium</name>
    <name type="common">Blood fluke</name>
    <dbReference type="NCBI Taxonomy" id="6185"/>
    <lineage>
        <taxon>Eukaryota</taxon>
        <taxon>Metazoa</taxon>
        <taxon>Spiralia</taxon>
        <taxon>Lophotrochozoa</taxon>
        <taxon>Platyhelminthes</taxon>
        <taxon>Trematoda</taxon>
        <taxon>Digenea</taxon>
        <taxon>Strigeidida</taxon>
        <taxon>Schistosomatoidea</taxon>
        <taxon>Schistosomatidae</taxon>
        <taxon>Schistosoma</taxon>
    </lineage>
</organism>
<evidence type="ECO:0000256" key="4">
    <source>
        <dbReference type="ARBA" id="ARBA00023288"/>
    </source>
</evidence>
<dbReference type="GO" id="GO:0003924">
    <property type="term" value="F:GTPase activity"/>
    <property type="evidence" value="ECO:0007669"/>
    <property type="project" value="InterPro"/>
</dbReference>
<evidence type="ECO:0000256" key="2">
    <source>
        <dbReference type="ARBA" id="ARBA00022741"/>
    </source>
</evidence>